<evidence type="ECO:0000256" key="2">
    <source>
        <dbReference type="RuleBase" id="RU003616"/>
    </source>
</evidence>
<sequence>MEDRSNPLEGLEELLERLNRQLETAVRSWESEFDTRSHLDLSVGESAIRLDLADHGDSFVVTVDVPGFETDDLETRLRGETLEISGEREQVRTPRHEIDDEPDTDEEVGDETEGDERTQLADATAEYIRREREVTSFSRRIRLPDPVDPDDVTASLNNGILTVTIPKRDSTSGSHTIDIE</sequence>
<reference evidence="6" key="1">
    <citation type="submission" date="2016-10" db="EMBL/GenBank/DDBJ databases">
        <authorList>
            <person name="Varghese N."/>
            <person name="Submissions S."/>
        </authorList>
    </citation>
    <scope>NUCLEOTIDE SEQUENCE [LARGE SCALE GENOMIC DNA]</scope>
    <source>
        <strain evidence="6">CGMCC 1.8981</strain>
    </source>
</reference>
<dbReference type="SUPFAM" id="SSF49764">
    <property type="entry name" value="HSP20-like chaperones"/>
    <property type="match status" value="1"/>
</dbReference>
<evidence type="ECO:0000256" key="3">
    <source>
        <dbReference type="SAM" id="MobiDB-lite"/>
    </source>
</evidence>
<dbReference type="RefSeq" id="WP_090506490.1">
    <property type="nucleotide sequence ID" value="NZ_FNWL01000002.1"/>
</dbReference>
<feature type="compositionally biased region" description="Basic and acidic residues" evidence="3">
    <location>
        <begin position="76"/>
        <end position="98"/>
    </location>
</feature>
<dbReference type="Proteomes" id="UP000199112">
    <property type="component" value="Unassembled WGS sequence"/>
</dbReference>
<proteinExistence type="inferred from homology"/>
<dbReference type="PANTHER" id="PTHR11527">
    <property type="entry name" value="HEAT-SHOCK PROTEIN 20 FAMILY MEMBER"/>
    <property type="match status" value="1"/>
</dbReference>
<dbReference type="InterPro" id="IPR008978">
    <property type="entry name" value="HSP20-like_chaperone"/>
</dbReference>
<evidence type="ECO:0000259" key="4">
    <source>
        <dbReference type="PROSITE" id="PS01031"/>
    </source>
</evidence>
<dbReference type="AlphaFoldDB" id="A0A1H6FW59"/>
<organism evidence="5 6">
    <name type="scientific">Natronorubrum sediminis</name>
    <dbReference type="NCBI Taxonomy" id="640943"/>
    <lineage>
        <taxon>Archaea</taxon>
        <taxon>Methanobacteriati</taxon>
        <taxon>Methanobacteriota</taxon>
        <taxon>Stenosarchaea group</taxon>
        <taxon>Halobacteria</taxon>
        <taxon>Halobacteriales</taxon>
        <taxon>Natrialbaceae</taxon>
        <taxon>Natronorubrum</taxon>
    </lineage>
</organism>
<protein>
    <submittedName>
        <fullName evidence="5">HSP20 family protein</fullName>
    </submittedName>
</protein>
<evidence type="ECO:0000313" key="6">
    <source>
        <dbReference type="Proteomes" id="UP000199112"/>
    </source>
</evidence>
<accession>A0A1H6FW59</accession>
<dbReference type="Gene3D" id="2.60.40.790">
    <property type="match status" value="1"/>
</dbReference>
<feature type="region of interest" description="Disordered" evidence="3">
    <location>
        <begin position="76"/>
        <end position="126"/>
    </location>
</feature>
<dbReference type="OrthoDB" id="198277at2157"/>
<feature type="domain" description="SHSP" evidence="4">
    <location>
        <begin position="41"/>
        <end position="180"/>
    </location>
</feature>
<gene>
    <name evidence="5" type="ORF">SAMN04487967_1516</name>
</gene>
<dbReference type="InterPro" id="IPR031107">
    <property type="entry name" value="Small_HSP"/>
</dbReference>
<comment type="similarity">
    <text evidence="1 2">Belongs to the small heat shock protein (HSP20) family.</text>
</comment>
<dbReference type="Pfam" id="PF00011">
    <property type="entry name" value="HSP20"/>
    <property type="match status" value="1"/>
</dbReference>
<dbReference type="CDD" id="cd06464">
    <property type="entry name" value="ACD_sHsps-like"/>
    <property type="match status" value="1"/>
</dbReference>
<dbReference type="PROSITE" id="PS01031">
    <property type="entry name" value="SHSP"/>
    <property type="match status" value="1"/>
</dbReference>
<dbReference type="InterPro" id="IPR002068">
    <property type="entry name" value="A-crystallin/Hsp20_dom"/>
</dbReference>
<evidence type="ECO:0000256" key="1">
    <source>
        <dbReference type="PROSITE-ProRule" id="PRU00285"/>
    </source>
</evidence>
<feature type="compositionally biased region" description="Acidic residues" evidence="3">
    <location>
        <begin position="99"/>
        <end position="114"/>
    </location>
</feature>
<dbReference type="EMBL" id="FNWL01000002">
    <property type="protein sequence ID" value="SEH14253.1"/>
    <property type="molecule type" value="Genomic_DNA"/>
</dbReference>
<evidence type="ECO:0000313" key="5">
    <source>
        <dbReference type="EMBL" id="SEH14253.1"/>
    </source>
</evidence>
<name>A0A1H6FW59_9EURY</name>
<keyword evidence="6" id="KW-1185">Reference proteome</keyword>